<feature type="domain" description="RDD" evidence="7">
    <location>
        <begin position="27"/>
        <end position="140"/>
    </location>
</feature>
<organism evidence="8 9">
    <name type="scientific">Chitinophaga costaii</name>
    <dbReference type="NCBI Taxonomy" id="1335309"/>
    <lineage>
        <taxon>Bacteria</taxon>
        <taxon>Pseudomonadati</taxon>
        <taxon>Bacteroidota</taxon>
        <taxon>Chitinophagia</taxon>
        <taxon>Chitinophagales</taxon>
        <taxon>Chitinophagaceae</taxon>
        <taxon>Chitinophaga</taxon>
    </lineage>
</organism>
<dbReference type="PANTHER" id="PTHR36115:SF4">
    <property type="entry name" value="MEMBRANE PROTEIN"/>
    <property type="match status" value="1"/>
</dbReference>
<keyword evidence="3 6" id="KW-0812">Transmembrane</keyword>
<dbReference type="RefSeq" id="WP_089715339.1">
    <property type="nucleotide sequence ID" value="NZ_FMAR01000019.1"/>
</dbReference>
<name>A0A1C4G1B5_9BACT</name>
<keyword evidence="9" id="KW-1185">Reference proteome</keyword>
<reference evidence="8 9" key="1">
    <citation type="submission" date="2016-08" db="EMBL/GenBank/DDBJ databases">
        <authorList>
            <person name="Seilhamer J.J."/>
        </authorList>
    </citation>
    <scope>NUCLEOTIDE SEQUENCE [LARGE SCALE GENOMIC DNA]</scope>
    <source>
        <strain evidence="8 9">A37T2</strain>
    </source>
</reference>
<dbReference type="AlphaFoldDB" id="A0A1C4G1B5"/>
<feature type="transmembrane region" description="Helical" evidence="6">
    <location>
        <begin position="35"/>
        <end position="55"/>
    </location>
</feature>
<dbReference type="GO" id="GO:0005886">
    <property type="term" value="C:plasma membrane"/>
    <property type="evidence" value="ECO:0007669"/>
    <property type="project" value="UniProtKB-SubCell"/>
</dbReference>
<evidence type="ECO:0000256" key="5">
    <source>
        <dbReference type="ARBA" id="ARBA00023136"/>
    </source>
</evidence>
<evidence type="ECO:0000256" key="1">
    <source>
        <dbReference type="ARBA" id="ARBA00004651"/>
    </source>
</evidence>
<keyword evidence="5 6" id="KW-0472">Membrane</keyword>
<dbReference type="OrthoDB" id="762068at2"/>
<evidence type="ECO:0000313" key="8">
    <source>
        <dbReference type="EMBL" id="SCC61926.1"/>
    </source>
</evidence>
<dbReference type="STRING" id="1335309.GA0116948_11952"/>
<evidence type="ECO:0000313" key="9">
    <source>
        <dbReference type="Proteomes" id="UP000242818"/>
    </source>
</evidence>
<evidence type="ECO:0000256" key="2">
    <source>
        <dbReference type="ARBA" id="ARBA00022475"/>
    </source>
</evidence>
<evidence type="ECO:0000256" key="6">
    <source>
        <dbReference type="SAM" id="Phobius"/>
    </source>
</evidence>
<dbReference type="Proteomes" id="UP000242818">
    <property type="component" value="Unassembled WGS sequence"/>
</dbReference>
<accession>A0A1C4G1B5</accession>
<evidence type="ECO:0000259" key="7">
    <source>
        <dbReference type="Pfam" id="PF06271"/>
    </source>
</evidence>
<dbReference type="InterPro" id="IPR010432">
    <property type="entry name" value="RDD"/>
</dbReference>
<gene>
    <name evidence="8" type="ORF">GA0116948_11952</name>
</gene>
<protein>
    <submittedName>
        <fullName evidence="8">Uncharacterized membrane protein YckC, RDD family</fullName>
    </submittedName>
</protein>
<feature type="transmembrane region" description="Helical" evidence="6">
    <location>
        <begin position="75"/>
        <end position="94"/>
    </location>
</feature>
<keyword evidence="2" id="KW-1003">Cell membrane</keyword>
<evidence type="ECO:0000256" key="3">
    <source>
        <dbReference type="ARBA" id="ARBA00022692"/>
    </source>
</evidence>
<keyword evidence="4 6" id="KW-1133">Transmembrane helix</keyword>
<comment type="subcellular location">
    <subcellularLocation>
        <location evidence="1">Cell membrane</location>
        <topology evidence="1">Multi-pass membrane protein</topology>
    </subcellularLocation>
</comment>
<dbReference type="InterPro" id="IPR051791">
    <property type="entry name" value="Pra-immunoreactive"/>
</dbReference>
<proteinExistence type="predicted"/>
<sequence length="158" mass="17291">MEQYNLPNGAQPSLQLDDLNEPENATKGQRFLNLLIDYLLMYLLIFVGGGLYGALNSAAIRQAVQSGQPVISTGMSYLSGALLVLVYYTLIEGLTKGRSLGKLVSRTQVLNAATEKPIGFDKALVRSIIRLVPFEVFSGFGNQPWHDSWSGTVVVKKK</sequence>
<dbReference type="Pfam" id="PF06271">
    <property type="entry name" value="RDD"/>
    <property type="match status" value="1"/>
</dbReference>
<dbReference type="EMBL" id="FMAR01000019">
    <property type="protein sequence ID" value="SCC61926.1"/>
    <property type="molecule type" value="Genomic_DNA"/>
</dbReference>
<dbReference type="PANTHER" id="PTHR36115">
    <property type="entry name" value="PROLINE-RICH ANTIGEN HOMOLOG-RELATED"/>
    <property type="match status" value="1"/>
</dbReference>
<evidence type="ECO:0000256" key="4">
    <source>
        <dbReference type="ARBA" id="ARBA00022989"/>
    </source>
</evidence>